<evidence type="ECO:0000313" key="1">
    <source>
        <dbReference type="EMBL" id="RHG27967.1"/>
    </source>
</evidence>
<evidence type="ECO:0000313" key="2">
    <source>
        <dbReference type="Proteomes" id="UP000284051"/>
    </source>
</evidence>
<dbReference type="RefSeq" id="WP_118772522.1">
    <property type="nucleotide sequence ID" value="NZ_QRID01000009.1"/>
</dbReference>
<protein>
    <submittedName>
        <fullName evidence="1">Uncharacterized protein</fullName>
    </submittedName>
</protein>
<comment type="caution">
    <text evidence="1">The sequence shown here is derived from an EMBL/GenBank/DDBJ whole genome shotgun (WGS) entry which is preliminary data.</text>
</comment>
<reference evidence="1 2" key="1">
    <citation type="submission" date="2018-08" db="EMBL/GenBank/DDBJ databases">
        <title>A genome reference for cultivated species of the human gut microbiota.</title>
        <authorList>
            <person name="Zou Y."/>
            <person name="Xue W."/>
            <person name="Luo G."/>
        </authorList>
    </citation>
    <scope>NUCLEOTIDE SEQUENCE [LARGE SCALE GENOMIC DNA]</scope>
    <source>
        <strain evidence="1 2">AM22-21LB</strain>
    </source>
</reference>
<gene>
    <name evidence="1" type="ORF">DW264_10845</name>
</gene>
<organism evidence="1 2">
    <name type="scientific">Roseburia intestinalis</name>
    <dbReference type="NCBI Taxonomy" id="166486"/>
    <lineage>
        <taxon>Bacteria</taxon>
        <taxon>Bacillati</taxon>
        <taxon>Bacillota</taxon>
        <taxon>Clostridia</taxon>
        <taxon>Lachnospirales</taxon>
        <taxon>Lachnospiraceae</taxon>
        <taxon>Roseburia</taxon>
    </lineage>
</organism>
<dbReference type="AlphaFoldDB" id="A0A414T1H9"/>
<dbReference type="EMBL" id="QRID01000009">
    <property type="protein sequence ID" value="RHG27967.1"/>
    <property type="molecule type" value="Genomic_DNA"/>
</dbReference>
<name>A0A414T1H9_9FIRM</name>
<proteinExistence type="predicted"/>
<sequence length="330" mass="38612">MKNVFEFITNKRDYTLHFQNAEYTKNDFECFYSHEDVMGKEVEFLPGIFYKFELKRSVLLKNIVAVLCLYNGESQLIKLLPKILNEKFGKKIITIQFKNIRDSYSFFIDQEKVYGNEKKFQGKDEAKFQYEYEYVKEEPEYLEIPTERILFPCRTGGEGTRCSLKGVFREEGIFTTCTYENHYIFFDEYEMHCLTANSEEVRNICKMCNNCMKTIELMKEGRFIGPTKGNDSDCLTVGEYDGIYIIENGNHRACCAKAFGISLVKAKIHKYRRTEELRKEPEVIKGIDNQKVLDSFYRVFDGKGISRTVVNKYLETDGTDVGLIKLLKVI</sequence>
<accession>A0A414T1H9</accession>
<dbReference type="Proteomes" id="UP000284051">
    <property type="component" value="Unassembled WGS sequence"/>
</dbReference>